<name>A0A1L6ZPC9_BACIA</name>
<protein>
    <submittedName>
        <fullName evidence="1">Uncharacterized protein</fullName>
    </submittedName>
</protein>
<geneLocation type="plasmid" evidence="1 2">
    <name>unnamed1</name>
</geneLocation>
<evidence type="ECO:0000313" key="2">
    <source>
        <dbReference type="Proteomes" id="UP000185426"/>
    </source>
</evidence>
<dbReference type="RefSeq" id="WP_075623796.1">
    <property type="nucleotide sequence ID" value="NZ_CP015608.1"/>
</dbReference>
<dbReference type="EMBL" id="CP015608">
    <property type="protein sequence ID" value="APT48370.1"/>
    <property type="molecule type" value="Genomic_DNA"/>
</dbReference>
<accession>A0A1L6ZPC9</accession>
<evidence type="ECO:0000313" key="1">
    <source>
        <dbReference type="EMBL" id="APT48370.1"/>
    </source>
</evidence>
<proteinExistence type="predicted"/>
<dbReference type="AlphaFoldDB" id="A0A1L6ZPC9"/>
<dbReference type="Proteomes" id="UP000185426">
    <property type="component" value="Plasmid unnamed1"/>
</dbReference>
<gene>
    <name evidence="1" type="ORF">BSA145_21140</name>
</gene>
<keyword evidence="1" id="KW-0614">Plasmid</keyword>
<sequence>MISKNGGKDRRNAITVYLSDRAYLAVDLASEALNVSKTQYITNHLNIHDRYFKEAERLLREKRFEEIRRDYKKRKQYKRRKVKRGWSQTIYLDDLSYVAVLVASTATKLTITSYISKVLRVEKEFLELADEMLEKDINIIFERKKN</sequence>
<organism evidence="1 2">
    <name type="scientific">Bacillus safensis</name>
    <dbReference type="NCBI Taxonomy" id="561879"/>
    <lineage>
        <taxon>Bacteria</taxon>
        <taxon>Bacillati</taxon>
        <taxon>Bacillota</taxon>
        <taxon>Bacilli</taxon>
        <taxon>Bacillales</taxon>
        <taxon>Bacillaceae</taxon>
        <taxon>Bacillus</taxon>
    </lineage>
</organism>
<reference evidence="1 2" key="1">
    <citation type="submission" date="2016-05" db="EMBL/GenBank/DDBJ databases">
        <title>Complete Genome and Methylome Analysis of Psychrotrophic Bacterial Isolates from Antarctic Lake Untersee.</title>
        <authorList>
            <person name="Fomenkov A."/>
            <person name="Akimov V.N."/>
            <person name="Vasilyeva L.V."/>
            <person name="Andersen D."/>
            <person name="Vincze T."/>
            <person name="Roberts R.J."/>
        </authorList>
    </citation>
    <scope>NUCLEOTIDE SEQUENCE [LARGE SCALE GENOMIC DNA]</scope>
    <source>
        <strain evidence="1 2">U14-5</strain>
        <plasmid evidence="1 2">unnamed1</plasmid>
    </source>
</reference>